<evidence type="ECO:0000313" key="3">
    <source>
        <dbReference type="EMBL" id="GAX29010.1"/>
    </source>
</evidence>
<dbReference type="AlphaFoldDB" id="A0A1Z5KRR3"/>
<proteinExistence type="predicted"/>
<feature type="compositionally biased region" description="Low complexity" evidence="1">
    <location>
        <begin position="79"/>
        <end position="92"/>
    </location>
</feature>
<reference evidence="3 4" key="1">
    <citation type="journal article" date="2015" name="Plant Cell">
        <title>Oil accumulation by the oleaginous diatom Fistulifera solaris as revealed by the genome and transcriptome.</title>
        <authorList>
            <person name="Tanaka T."/>
            <person name="Maeda Y."/>
            <person name="Veluchamy A."/>
            <person name="Tanaka M."/>
            <person name="Abida H."/>
            <person name="Marechal E."/>
            <person name="Bowler C."/>
            <person name="Muto M."/>
            <person name="Sunaga Y."/>
            <person name="Tanaka M."/>
            <person name="Yoshino T."/>
            <person name="Taniguchi T."/>
            <person name="Fukuda Y."/>
            <person name="Nemoto M."/>
            <person name="Matsumoto M."/>
            <person name="Wong P.S."/>
            <person name="Aburatani S."/>
            <person name="Fujibuchi W."/>
        </authorList>
    </citation>
    <scope>NUCLEOTIDE SEQUENCE [LARGE SCALE GENOMIC DNA]</scope>
    <source>
        <strain evidence="3 4">JPCC DA0580</strain>
    </source>
</reference>
<keyword evidence="2" id="KW-0732">Signal</keyword>
<gene>
    <name evidence="3" type="ORF">FisN_7Hh399</name>
</gene>
<feature type="region of interest" description="Disordered" evidence="1">
    <location>
        <begin position="201"/>
        <end position="220"/>
    </location>
</feature>
<dbReference type="InParanoid" id="A0A1Z5KRR3"/>
<feature type="region of interest" description="Disordered" evidence="1">
    <location>
        <begin position="31"/>
        <end position="105"/>
    </location>
</feature>
<keyword evidence="4" id="KW-1185">Reference proteome</keyword>
<dbReference type="Proteomes" id="UP000198406">
    <property type="component" value="Unassembled WGS sequence"/>
</dbReference>
<name>A0A1Z5KRR3_FISSO</name>
<feature type="region of interest" description="Disordered" evidence="1">
    <location>
        <begin position="232"/>
        <end position="255"/>
    </location>
</feature>
<sequence>MTRYLIVWAAFVTTTSYAFVTRNDAAFSSIRLHSSPQSQPDGRPAVGYNTPNNMPPPPDFAPPGGELARPPQQQPWQPPQQQQVWQQQAPPQRAGPLNPDDNWRRPLQVDNYQYRTVQGNSRKTFNTMGGRNEVEFSTDGRELYTDMEVWQGPDNTPQTMKWYAQDGNHRIRATVTSSQYHSIETRNRGTLEFPMNVQMQPQAPGSPTEQQHQPFHGTNSVPAVEFRPIPSHEDRMANRDPSRGTTIQGDGSVKTYPIDPYTSSVQVLLDGQGFPVYARIELLQGPDCVKILGELYNDGLQNGGEPVRTVLETPGYGSTLRVVNTGPMEYPIICTVAPASYGEPVHSYQQQQSVFDSNGRYIGY</sequence>
<protein>
    <submittedName>
        <fullName evidence="3">Uncharacterized protein</fullName>
    </submittedName>
</protein>
<evidence type="ECO:0000256" key="1">
    <source>
        <dbReference type="SAM" id="MobiDB-lite"/>
    </source>
</evidence>
<organism evidence="3 4">
    <name type="scientific">Fistulifera solaris</name>
    <name type="common">Oleaginous diatom</name>
    <dbReference type="NCBI Taxonomy" id="1519565"/>
    <lineage>
        <taxon>Eukaryota</taxon>
        <taxon>Sar</taxon>
        <taxon>Stramenopiles</taxon>
        <taxon>Ochrophyta</taxon>
        <taxon>Bacillariophyta</taxon>
        <taxon>Bacillariophyceae</taxon>
        <taxon>Bacillariophycidae</taxon>
        <taxon>Naviculales</taxon>
        <taxon>Naviculaceae</taxon>
        <taxon>Fistulifera</taxon>
    </lineage>
</organism>
<evidence type="ECO:0000313" key="4">
    <source>
        <dbReference type="Proteomes" id="UP000198406"/>
    </source>
</evidence>
<accession>A0A1Z5KRR3</accession>
<feature type="compositionally biased region" description="Basic and acidic residues" evidence="1">
    <location>
        <begin position="232"/>
        <end position="242"/>
    </location>
</feature>
<dbReference type="Pfam" id="PF25192">
    <property type="entry name" value="DiatomPyrShell"/>
    <property type="match status" value="1"/>
</dbReference>
<dbReference type="InterPro" id="IPR057491">
    <property type="entry name" value="DiatomPyrShell"/>
</dbReference>
<comment type="caution">
    <text evidence="3">The sequence shown here is derived from an EMBL/GenBank/DDBJ whole genome shotgun (WGS) entry which is preliminary data.</text>
</comment>
<evidence type="ECO:0000256" key="2">
    <source>
        <dbReference type="SAM" id="SignalP"/>
    </source>
</evidence>
<feature type="signal peptide" evidence="2">
    <location>
        <begin position="1"/>
        <end position="18"/>
    </location>
</feature>
<dbReference type="EMBL" id="BDSP01000285">
    <property type="protein sequence ID" value="GAX29010.1"/>
    <property type="molecule type" value="Genomic_DNA"/>
</dbReference>
<feature type="chain" id="PRO_5013232886" evidence="2">
    <location>
        <begin position="19"/>
        <end position="364"/>
    </location>
</feature>
<feature type="compositionally biased region" description="Polar residues" evidence="1">
    <location>
        <begin position="31"/>
        <end position="40"/>
    </location>
</feature>